<reference evidence="1 2" key="1">
    <citation type="submission" date="2018-01" db="EMBL/GenBank/DDBJ databases">
        <title>Species boundaries and ecological features among Paraburkholderia terrae DSMZ17804T, P. hospita DSMZ17164T and P. caribensis DSMZ13236T.</title>
        <authorList>
            <person name="Pratama A.A."/>
        </authorList>
    </citation>
    <scope>NUCLEOTIDE SEQUENCE [LARGE SCALE GENOMIC DNA]</scope>
    <source>
        <strain evidence="1 2">DSM 17164</strain>
    </source>
</reference>
<evidence type="ECO:0000313" key="2">
    <source>
        <dbReference type="Proteomes" id="UP000236649"/>
    </source>
</evidence>
<protein>
    <submittedName>
        <fullName evidence="1">Uncharacterized protein</fullName>
    </submittedName>
</protein>
<proteinExistence type="predicted"/>
<dbReference type="EMBL" id="CP026109">
    <property type="protein sequence ID" value="AUT76731.1"/>
    <property type="molecule type" value="Genomic_DNA"/>
</dbReference>
<gene>
    <name evidence="1" type="ORF">C2L64_49275</name>
</gene>
<sequence length="78" mass="9075">MTSAESSLREMVDHWLRPDPSRGVRVIEFRNSRCRHECYVCVEAPKATGAIALFFFRHGDGAWRIFPQARERPAMRVL</sequence>
<dbReference type="KEGG" id="phs:C2L64_49275"/>
<dbReference type="Proteomes" id="UP000236649">
    <property type="component" value="Chromosome 5"/>
</dbReference>
<evidence type="ECO:0000313" key="1">
    <source>
        <dbReference type="EMBL" id="AUT76731.1"/>
    </source>
</evidence>
<accession>A0AAJ4T1T6</accession>
<dbReference type="AlphaFoldDB" id="A0AAJ4T1T6"/>
<organism evidence="1 2">
    <name type="scientific">Paraburkholderia hospita</name>
    <dbReference type="NCBI Taxonomy" id="169430"/>
    <lineage>
        <taxon>Bacteria</taxon>
        <taxon>Pseudomonadati</taxon>
        <taxon>Pseudomonadota</taxon>
        <taxon>Betaproteobacteria</taxon>
        <taxon>Burkholderiales</taxon>
        <taxon>Burkholderiaceae</taxon>
        <taxon>Paraburkholderia</taxon>
    </lineage>
</organism>
<name>A0AAJ4T1T6_9BURK</name>